<dbReference type="InterPro" id="IPR037401">
    <property type="entry name" value="SnoaL-like"/>
</dbReference>
<feature type="domain" description="SnoaL-like" evidence="1">
    <location>
        <begin position="17"/>
        <end position="141"/>
    </location>
</feature>
<reference evidence="2 3" key="1">
    <citation type="submission" date="2020-04" db="EMBL/GenBank/DDBJ databases">
        <title>MicrobeNet Type strains.</title>
        <authorList>
            <person name="Nicholson A.C."/>
        </authorList>
    </citation>
    <scope>NUCLEOTIDE SEQUENCE [LARGE SCALE GENOMIC DNA]</scope>
    <source>
        <strain evidence="2 3">JCM 3332</strain>
    </source>
</reference>
<dbReference type="Proteomes" id="UP000570678">
    <property type="component" value="Unassembled WGS sequence"/>
</dbReference>
<sequence>MSMNTVSPGGLPDPATVAAVHQLYGFQSHYIDNGRAADWAATFTMAGEFHSPSYPGPVAGRAALTDFARGFYEAAQAADEIHRHVVTNIAIRQLDDSTLEAGAYLQIIATPRGGRSLLVRMTTFEDRLQRTDDGWAITRRRVSRDDTPPA</sequence>
<proteinExistence type="predicted"/>
<dbReference type="Pfam" id="PF13577">
    <property type="entry name" value="SnoaL_4"/>
    <property type="match status" value="1"/>
</dbReference>
<dbReference type="AlphaFoldDB" id="A0A846YAN2"/>
<evidence type="ECO:0000313" key="3">
    <source>
        <dbReference type="Proteomes" id="UP000570678"/>
    </source>
</evidence>
<evidence type="ECO:0000313" key="2">
    <source>
        <dbReference type="EMBL" id="NKY54860.1"/>
    </source>
</evidence>
<evidence type="ECO:0000259" key="1">
    <source>
        <dbReference type="Pfam" id="PF13577"/>
    </source>
</evidence>
<dbReference type="InterPro" id="IPR032710">
    <property type="entry name" value="NTF2-like_dom_sf"/>
</dbReference>
<dbReference type="SUPFAM" id="SSF54427">
    <property type="entry name" value="NTF2-like"/>
    <property type="match status" value="1"/>
</dbReference>
<name>A0A846YAN2_9NOCA</name>
<comment type="caution">
    <text evidence="2">The sequence shown here is derived from an EMBL/GenBank/DDBJ whole genome shotgun (WGS) entry which is preliminary data.</text>
</comment>
<accession>A0A846YAN2</accession>
<dbReference type="EMBL" id="JAAXOT010000001">
    <property type="protein sequence ID" value="NKY54860.1"/>
    <property type="molecule type" value="Genomic_DNA"/>
</dbReference>
<dbReference type="Gene3D" id="3.10.450.50">
    <property type="match status" value="1"/>
</dbReference>
<keyword evidence="3" id="KW-1185">Reference proteome</keyword>
<gene>
    <name evidence="2" type="ORF">HGA15_01535</name>
</gene>
<organism evidence="2 3">
    <name type="scientific">Nocardia flavorosea</name>
    <dbReference type="NCBI Taxonomy" id="53429"/>
    <lineage>
        <taxon>Bacteria</taxon>
        <taxon>Bacillati</taxon>
        <taxon>Actinomycetota</taxon>
        <taxon>Actinomycetes</taxon>
        <taxon>Mycobacteriales</taxon>
        <taxon>Nocardiaceae</taxon>
        <taxon>Nocardia</taxon>
    </lineage>
</organism>
<protein>
    <submittedName>
        <fullName evidence="2">Nuclear transport factor 2 family protein</fullName>
    </submittedName>
</protein>